<dbReference type="InterPro" id="IPR005119">
    <property type="entry name" value="LysR_subst-bd"/>
</dbReference>
<evidence type="ECO:0000256" key="2">
    <source>
        <dbReference type="ARBA" id="ARBA00023015"/>
    </source>
</evidence>
<name>A0ABW8N3T5_9MICC</name>
<dbReference type="SUPFAM" id="SSF53850">
    <property type="entry name" value="Periplasmic binding protein-like II"/>
    <property type="match status" value="1"/>
</dbReference>
<keyword evidence="2" id="KW-0805">Transcription regulation</keyword>
<dbReference type="SUPFAM" id="SSF46785">
    <property type="entry name" value="Winged helix' DNA-binding domain"/>
    <property type="match status" value="1"/>
</dbReference>
<evidence type="ECO:0000313" key="7">
    <source>
        <dbReference type="Proteomes" id="UP001620520"/>
    </source>
</evidence>
<evidence type="ECO:0000256" key="1">
    <source>
        <dbReference type="ARBA" id="ARBA00009437"/>
    </source>
</evidence>
<feature type="domain" description="HTH lysR-type" evidence="5">
    <location>
        <begin position="9"/>
        <end position="66"/>
    </location>
</feature>
<proteinExistence type="inferred from homology"/>
<dbReference type="Pfam" id="PF00126">
    <property type="entry name" value="HTH_1"/>
    <property type="match status" value="1"/>
</dbReference>
<dbReference type="InterPro" id="IPR036388">
    <property type="entry name" value="WH-like_DNA-bd_sf"/>
</dbReference>
<accession>A0ABW8N3T5</accession>
<dbReference type="RefSeq" id="WP_404593319.1">
    <property type="nucleotide sequence ID" value="NZ_JBIYEW010000003.1"/>
</dbReference>
<dbReference type="InterPro" id="IPR000847">
    <property type="entry name" value="LysR_HTH_N"/>
</dbReference>
<keyword evidence="4" id="KW-0804">Transcription</keyword>
<evidence type="ECO:0000256" key="4">
    <source>
        <dbReference type="ARBA" id="ARBA00023163"/>
    </source>
</evidence>
<dbReference type="PANTHER" id="PTHR30346">
    <property type="entry name" value="TRANSCRIPTIONAL DUAL REGULATOR HCAR-RELATED"/>
    <property type="match status" value="1"/>
</dbReference>
<dbReference type="Gene3D" id="1.10.10.10">
    <property type="entry name" value="Winged helix-like DNA-binding domain superfamily/Winged helix DNA-binding domain"/>
    <property type="match status" value="1"/>
</dbReference>
<dbReference type="PANTHER" id="PTHR30346:SF0">
    <property type="entry name" value="HCA OPERON TRANSCRIPTIONAL ACTIVATOR HCAR"/>
    <property type="match status" value="1"/>
</dbReference>
<protein>
    <submittedName>
        <fullName evidence="6">DNA-binding transcriptional LysR family regulator</fullName>
    </submittedName>
</protein>
<evidence type="ECO:0000256" key="3">
    <source>
        <dbReference type="ARBA" id="ARBA00023125"/>
    </source>
</evidence>
<dbReference type="InterPro" id="IPR036390">
    <property type="entry name" value="WH_DNA-bd_sf"/>
</dbReference>
<reference evidence="6 7" key="1">
    <citation type="submission" date="2024-10" db="EMBL/GenBank/DDBJ databases">
        <title>Novel secondary metabolite-producing bacteria for plant disease control.</title>
        <authorList>
            <person name="Chevrette M."/>
        </authorList>
    </citation>
    <scope>NUCLEOTIDE SEQUENCE [LARGE SCALE GENOMIC DNA]</scope>
    <source>
        <strain evidence="6 7">J30 TE3557</strain>
    </source>
</reference>
<dbReference type="GO" id="GO:0003677">
    <property type="term" value="F:DNA binding"/>
    <property type="evidence" value="ECO:0007669"/>
    <property type="project" value="UniProtKB-KW"/>
</dbReference>
<organism evidence="6 7">
    <name type="scientific">Paenarthrobacter histidinolovorans</name>
    <dbReference type="NCBI Taxonomy" id="43664"/>
    <lineage>
        <taxon>Bacteria</taxon>
        <taxon>Bacillati</taxon>
        <taxon>Actinomycetota</taxon>
        <taxon>Actinomycetes</taxon>
        <taxon>Micrococcales</taxon>
        <taxon>Micrococcaceae</taxon>
        <taxon>Paenarthrobacter</taxon>
    </lineage>
</organism>
<evidence type="ECO:0000313" key="6">
    <source>
        <dbReference type="EMBL" id="MFK4637415.1"/>
    </source>
</evidence>
<dbReference type="Gene3D" id="3.40.190.10">
    <property type="entry name" value="Periplasmic binding protein-like II"/>
    <property type="match status" value="2"/>
</dbReference>
<comment type="similarity">
    <text evidence="1">Belongs to the LysR transcriptional regulatory family.</text>
</comment>
<dbReference type="EMBL" id="JBIYEW010000003">
    <property type="protein sequence ID" value="MFK4637415.1"/>
    <property type="molecule type" value="Genomic_DNA"/>
</dbReference>
<keyword evidence="7" id="KW-1185">Reference proteome</keyword>
<evidence type="ECO:0000259" key="5">
    <source>
        <dbReference type="PROSITE" id="PS50931"/>
    </source>
</evidence>
<keyword evidence="3 6" id="KW-0238">DNA-binding</keyword>
<dbReference type="Pfam" id="PF03466">
    <property type="entry name" value="LysR_substrate"/>
    <property type="match status" value="1"/>
</dbReference>
<gene>
    <name evidence="6" type="ORF">ABIA52_000304</name>
</gene>
<sequence>MNMMRGMDVELRQLRCLIAIVEQGTFTDAGIALRMSQTAVSRNIAALEDALGTRLVWRTTRSVALTAAGERALGKARRIIALLAELEQDVRAGTGQVRIGYAWSALGEHTTEFQHRWKLRFPHTELQLTRSNTPSGGLLDETTDYAILRRLPQSTAIEHIGVGEEKRYCAMSTVDPLASRRSVTLAQIATLPVAMDLRTGSTTLDLWPEQGKPPQVVPIHDIDDWLTVIGSGSARGITAASTAHQYRRRGVAYRPVRDAPVVPVYVAWLKKDPPRDRQAVIDLLAELYRSAL</sequence>
<comment type="caution">
    <text evidence="6">The sequence shown here is derived from an EMBL/GenBank/DDBJ whole genome shotgun (WGS) entry which is preliminary data.</text>
</comment>
<dbReference type="PROSITE" id="PS50931">
    <property type="entry name" value="HTH_LYSR"/>
    <property type="match status" value="1"/>
</dbReference>
<dbReference type="Proteomes" id="UP001620520">
    <property type="component" value="Unassembled WGS sequence"/>
</dbReference>